<reference evidence="2 3" key="1">
    <citation type="submission" date="2019-10" db="EMBL/GenBank/DDBJ databases">
        <authorList>
            <person name="Palmer J.M."/>
        </authorList>
    </citation>
    <scope>NUCLEOTIDE SEQUENCE [LARGE SCALE GENOMIC DNA]</scope>
    <source>
        <strain evidence="2 3">TWF730</strain>
    </source>
</reference>
<evidence type="ECO:0000313" key="3">
    <source>
        <dbReference type="Proteomes" id="UP001373714"/>
    </source>
</evidence>
<feature type="compositionally biased region" description="Basic and acidic residues" evidence="1">
    <location>
        <begin position="94"/>
        <end position="107"/>
    </location>
</feature>
<evidence type="ECO:0000313" key="2">
    <source>
        <dbReference type="EMBL" id="KAK6360701.1"/>
    </source>
</evidence>
<feature type="compositionally biased region" description="Low complexity" evidence="1">
    <location>
        <begin position="51"/>
        <end position="60"/>
    </location>
</feature>
<dbReference type="Proteomes" id="UP001373714">
    <property type="component" value="Unassembled WGS sequence"/>
</dbReference>
<protein>
    <submittedName>
        <fullName evidence="2">Uncharacterized protein</fullName>
    </submittedName>
</protein>
<feature type="compositionally biased region" description="Low complexity" evidence="1">
    <location>
        <begin position="20"/>
        <end position="41"/>
    </location>
</feature>
<dbReference type="AlphaFoldDB" id="A0AAV9VHS4"/>
<keyword evidence="3" id="KW-1185">Reference proteome</keyword>
<comment type="caution">
    <text evidence="2">The sequence shown here is derived from an EMBL/GenBank/DDBJ whole genome shotgun (WGS) entry which is preliminary data.</text>
</comment>
<feature type="region of interest" description="Disordered" evidence="1">
    <location>
        <begin position="1"/>
        <end position="137"/>
    </location>
</feature>
<name>A0AAV9VHS4_9PEZI</name>
<proteinExistence type="predicted"/>
<evidence type="ECO:0000256" key="1">
    <source>
        <dbReference type="SAM" id="MobiDB-lite"/>
    </source>
</evidence>
<sequence length="463" mass="49976">MPPKTEPVPSGSEAVGSGLSASRWAAPAAAGPSTPRLFAPRPSAPRPFAPRPSALRPSAFIEESGSGLGASCSVAPSDSGVNPFPTDTGSINSDSEKSCSDSPKPEPNEPNIADPSDAAPEGPLRDSETEHHIKEDDSKITIRLHEIDCLIRGIIKDLDSAPQGDIAFPATANLSILIDKAVALGKNQEFVAPAKGSLSKDRPIVRLNIEGDGRLGKGPALGVNIGDTANEEPAKSLEVKSGQKPDLFFDLRSEGDKQISAVDTPHSDNSPSRSIIIWDLPRRLSVEEILDLITPTKNTHVIEIKLVLGDAITLSFATPAGAKDFLSQWESGSIVFPYSDEQLGTVEWKCRVQILGNFVPVKPETLPDYLGRGATRYLRIRGRSPIAIREAHLTWSLDKYCSHLGIHNHVYTGQVYRDEQDFEIVELGFLSVSRAISLLHVLKDKDGFLRSSVAFLADRHFIP</sequence>
<feature type="compositionally biased region" description="Polar residues" evidence="1">
    <location>
        <begin position="74"/>
        <end position="93"/>
    </location>
</feature>
<feature type="compositionally biased region" description="Basic and acidic residues" evidence="1">
    <location>
        <begin position="123"/>
        <end position="137"/>
    </location>
</feature>
<dbReference type="EMBL" id="JAVHNS010000003">
    <property type="protein sequence ID" value="KAK6360701.1"/>
    <property type="molecule type" value="Genomic_DNA"/>
</dbReference>
<accession>A0AAV9VHS4</accession>
<gene>
    <name evidence="2" type="ORF">TWF730_006830</name>
</gene>
<organism evidence="2 3">
    <name type="scientific">Orbilia blumenaviensis</name>
    <dbReference type="NCBI Taxonomy" id="1796055"/>
    <lineage>
        <taxon>Eukaryota</taxon>
        <taxon>Fungi</taxon>
        <taxon>Dikarya</taxon>
        <taxon>Ascomycota</taxon>
        <taxon>Pezizomycotina</taxon>
        <taxon>Orbiliomycetes</taxon>
        <taxon>Orbiliales</taxon>
        <taxon>Orbiliaceae</taxon>
        <taxon>Orbilia</taxon>
    </lineage>
</organism>